<feature type="domain" description="VPS28 C-terminal" evidence="7">
    <location>
        <begin position="110"/>
        <end position="205"/>
    </location>
</feature>
<evidence type="ECO:0000259" key="7">
    <source>
        <dbReference type="PROSITE" id="PS51310"/>
    </source>
</evidence>
<dbReference type="STRING" id="1314781.A0A166B8E3"/>
<name>A0A166B8E3_EXIGL</name>
<dbReference type="GO" id="GO:0044877">
    <property type="term" value="F:protein-containing complex binding"/>
    <property type="evidence" value="ECO:0007669"/>
    <property type="project" value="TreeGrafter"/>
</dbReference>
<dbReference type="Pfam" id="PF03997">
    <property type="entry name" value="VPS28"/>
    <property type="match status" value="1"/>
</dbReference>
<dbReference type="PROSITE" id="PS51310">
    <property type="entry name" value="VPS28_C"/>
    <property type="match status" value="1"/>
</dbReference>
<reference evidence="9 10" key="1">
    <citation type="journal article" date="2016" name="Mol. Biol. Evol.">
        <title>Comparative Genomics of Early-Diverging Mushroom-Forming Fungi Provides Insights into the Origins of Lignocellulose Decay Capabilities.</title>
        <authorList>
            <person name="Nagy L.G."/>
            <person name="Riley R."/>
            <person name="Tritt A."/>
            <person name="Adam C."/>
            <person name="Daum C."/>
            <person name="Floudas D."/>
            <person name="Sun H."/>
            <person name="Yadav J.S."/>
            <person name="Pangilinan J."/>
            <person name="Larsson K.H."/>
            <person name="Matsuura K."/>
            <person name="Barry K."/>
            <person name="Labutti K."/>
            <person name="Kuo R."/>
            <person name="Ohm R.A."/>
            <person name="Bhattacharya S.S."/>
            <person name="Shirouzu T."/>
            <person name="Yoshinaga Y."/>
            <person name="Martin F.M."/>
            <person name="Grigoriev I.V."/>
            <person name="Hibbett D.S."/>
        </authorList>
    </citation>
    <scope>NUCLEOTIDE SEQUENCE [LARGE SCALE GENOMIC DNA]</scope>
    <source>
        <strain evidence="9 10">HHB12029</strain>
    </source>
</reference>
<evidence type="ECO:0000313" key="10">
    <source>
        <dbReference type="Proteomes" id="UP000077266"/>
    </source>
</evidence>
<feature type="domain" description="VPS28 N-terminal" evidence="8">
    <location>
        <begin position="1"/>
        <end position="103"/>
    </location>
</feature>
<evidence type="ECO:0000256" key="1">
    <source>
        <dbReference type="ARBA" id="ARBA00004633"/>
    </source>
</evidence>
<dbReference type="GO" id="GO:0000813">
    <property type="term" value="C:ESCRT I complex"/>
    <property type="evidence" value="ECO:0007669"/>
    <property type="project" value="UniProtKB-UniRule"/>
</dbReference>
<dbReference type="Proteomes" id="UP000077266">
    <property type="component" value="Unassembled WGS sequence"/>
</dbReference>
<dbReference type="PROSITE" id="PS51313">
    <property type="entry name" value="VPS28_N"/>
    <property type="match status" value="1"/>
</dbReference>
<dbReference type="OrthoDB" id="2671at2759"/>
<dbReference type="InterPro" id="IPR017899">
    <property type="entry name" value="VPS28_C"/>
</dbReference>
<dbReference type="PANTHER" id="PTHR12937">
    <property type="entry name" value="VACUOLAR PROTEIN SORTING 28, ISOFORM 2 VPS28"/>
    <property type="match status" value="1"/>
</dbReference>
<dbReference type="SUPFAM" id="SSF140427">
    <property type="entry name" value="VPS28 C-terminal domain-like"/>
    <property type="match status" value="1"/>
</dbReference>
<gene>
    <name evidence="9" type="ORF">EXIGLDRAFT_831897</name>
</gene>
<dbReference type="InterPro" id="IPR038358">
    <property type="entry name" value="VPS28_N_sf"/>
</dbReference>
<dbReference type="AlphaFoldDB" id="A0A166B8E3"/>
<comment type="function">
    <text evidence="5">Component of the ESCRT-I complex (endosomal sorting complex required for transport I), a regulator of vesicular trafficking process.</text>
</comment>
<keyword evidence="2 5" id="KW-0813">Transport</keyword>
<dbReference type="InterPro" id="IPR037202">
    <property type="entry name" value="ESCRT_assembly_dom"/>
</dbReference>
<dbReference type="PANTHER" id="PTHR12937:SF0">
    <property type="entry name" value="VACUOLAR PROTEIN SORTING-ASSOCIATED PROTEIN 28 HOMOLOG"/>
    <property type="match status" value="1"/>
</dbReference>
<evidence type="ECO:0000256" key="5">
    <source>
        <dbReference type="PIRNR" id="PIRNR017535"/>
    </source>
</evidence>
<protein>
    <recommendedName>
        <fullName evidence="5">Vacuolar protein sorting-associated protein 28</fullName>
    </recommendedName>
    <alternativeName>
        <fullName evidence="5">ESCRT-I complex subunit VPS28</fullName>
    </alternativeName>
</protein>
<dbReference type="InterPro" id="IPR017898">
    <property type="entry name" value="VPS28_N"/>
</dbReference>
<keyword evidence="10" id="KW-1185">Reference proteome</keyword>
<accession>A0A166B8E3</accession>
<dbReference type="SUPFAM" id="SSF140111">
    <property type="entry name" value="Endosomal sorting complex assembly domain"/>
    <property type="match status" value="1"/>
</dbReference>
<dbReference type="PIRSF" id="PIRSF017535">
    <property type="entry name" value="VPS28"/>
    <property type="match status" value="1"/>
</dbReference>
<dbReference type="Gene3D" id="1.20.120.1130">
    <property type="match status" value="1"/>
</dbReference>
<dbReference type="InterPro" id="IPR007143">
    <property type="entry name" value="Vps28"/>
</dbReference>
<evidence type="ECO:0000259" key="8">
    <source>
        <dbReference type="PROSITE" id="PS51313"/>
    </source>
</evidence>
<sequence>MLNLDEEVRLYSNNNEREKLESQATLFGIIVALEYLERAYIRDSITALEYGPACTKLIGQYRTMLKLLGDSVPSIEDFMARYKLDHPAALHRLKVGVPATVEHSSDTAAESGKWVAETTQRFITFMDALKLGLRAKDELHPMLQELMTGYARFKGSRDSEGRSRMVAWLITLNGMKASDEITDEQSRQLLFDVDHAYSEFFRSLESGGGQD</sequence>
<evidence type="ECO:0000313" key="9">
    <source>
        <dbReference type="EMBL" id="KZV98899.1"/>
    </source>
</evidence>
<evidence type="ECO:0000256" key="4">
    <source>
        <dbReference type="ARBA" id="ARBA00022927"/>
    </source>
</evidence>
<keyword evidence="3 5" id="KW-0967">Endosome</keyword>
<dbReference type="Gene3D" id="1.20.1440.200">
    <property type="match status" value="1"/>
</dbReference>
<comment type="similarity">
    <text evidence="5 6">Belongs to the VPS28 family.</text>
</comment>
<keyword evidence="4 5" id="KW-0653">Protein transport</keyword>
<dbReference type="InterPro" id="IPR037206">
    <property type="entry name" value="VPS28_C_sf"/>
</dbReference>
<organism evidence="9 10">
    <name type="scientific">Exidia glandulosa HHB12029</name>
    <dbReference type="NCBI Taxonomy" id="1314781"/>
    <lineage>
        <taxon>Eukaryota</taxon>
        <taxon>Fungi</taxon>
        <taxon>Dikarya</taxon>
        <taxon>Basidiomycota</taxon>
        <taxon>Agaricomycotina</taxon>
        <taxon>Agaricomycetes</taxon>
        <taxon>Auriculariales</taxon>
        <taxon>Exidiaceae</taxon>
        <taxon>Exidia</taxon>
    </lineage>
</organism>
<dbReference type="EMBL" id="KV425914">
    <property type="protein sequence ID" value="KZV98899.1"/>
    <property type="molecule type" value="Genomic_DNA"/>
</dbReference>
<dbReference type="GO" id="GO:0043328">
    <property type="term" value="P:protein transport to vacuole involved in ubiquitin-dependent protein catabolic process via the multivesicular body sorting pathway"/>
    <property type="evidence" value="ECO:0007669"/>
    <property type="project" value="TreeGrafter"/>
</dbReference>
<dbReference type="FunFam" id="1.20.120.1130:FF:000001">
    <property type="entry name" value="Vacuolar protein sorting-associated protein 28 homolog"/>
    <property type="match status" value="1"/>
</dbReference>
<evidence type="ECO:0000256" key="3">
    <source>
        <dbReference type="ARBA" id="ARBA00022753"/>
    </source>
</evidence>
<dbReference type="FunCoup" id="A0A166B8E3">
    <property type="interactions" value="352"/>
</dbReference>
<dbReference type="GO" id="GO:0031902">
    <property type="term" value="C:late endosome membrane"/>
    <property type="evidence" value="ECO:0007669"/>
    <property type="project" value="UniProtKB-SubCell"/>
</dbReference>
<proteinExistence type="inferred from homology"/>
<evidence type="ECO:0000256" key="6">
    <source>
        <dbReference type="PROSITE-ProRule" id="PRU00642"/>
    </source>
</evidence>
<comment type="subcellular location">
    <subcellularLocation>
        <location evidence="1">Late endosome membrane</location>
        <topology evidence="1">Peripheral membrane protein</topology>
    </subcellularLocation>
</comment>
<evidence type="ECO:0000256" key="2">
    <source>
        <dbReference type="ARBA" id="ARBA00022448"/>
    </source>
</evidence>
<dbReference type="InParanoid" id="A0A166B8E3"/>